<evidence type="ECO:0000256" key="3">
    <source>
        <dbReference type="ARBA" id="ARBA00022553"/>
    </source>
</evidence>
<dbReference type="GO" id="GO:0007234">
    <property type="term" value="P:osmosensory signaling via phosphorelay pathway"/>
    <property type="evidence" value="ECO:0007669"/>
    <property type="project" value="TreeGrafter"/>
</dbReference>
<dbReference type="EMBL" id="FNRD01000006">
    <property type="protein sequence ID" value="SEA63723.1"/>
    <property type="molecule type" value="Genomic_DNA"/>
</dbReference>
<dbReference type="CDD" id="cd00082">
    <property type="entry name" value="HisKA"/>
    <property type="match status" value="1"/>
</dbReference>
<name>A0A1H4CTF1_9FLAO</name>
<comment type="catalytic activity">
    <reaction evidence="1">
        <text>ATP + protein L-histidine = ADP + protein N-phospho-L-histidine.</text>
        <dbReference type="EC" id="2.7.13.3"/>
    </reaction>
</comment>
<feature type="coiled-coil region" evidence="6">
    <location>
        <begin position="24"/>
        <end position="119"/>
    </location>
</feature>
<dbReference type="SMART" id="SM00388">
    <property type="entry name" value="HisKA"/>
    <property type="match status" value="1"/>
</dbReference>
<dbReference type="InterPro" id="IPR050351">
    <property type="entry name" value="BphY/WalK/GraS-like"/>
</dbReference>
<dbReference type="AlphaFoldDB" id="A0A1H4CTF1"/>
<proteinExistence type="predicted"/>
<evidence type="ECO:0000256" key="2">
    <source>
        <dbReference type="ARBA" id="ARBA00012438"/>
    </source>
</evidence>
<dbReference type="InterPro" id="IPR004358">
    <property type="entry name" value="Sig_transdc_His_kin-like_C"/>
</dbReference>
<dbReference type="PRINTS" id="PR00344">
    <property type="entry name" value="BCTRLSENSOR"/>
</dbReference>
<dbReference type="InterPro" id="IPR003661">
    <property type="entry name" value="HisK_dim/P_dom"/>
</dbReference>
<evidence type="ECO:0000256" key="4">
    <source>
        <dbReference type="ARBA" id="ARBA00022679"/>
    </source>
</evidence>
<evidence type="ECO:0000256" key="5">
    <source>
        <dbReference type="ARBA" id="ARBA00022777"/>
    </source>
</evidence>
<dbReference type="InterPro" id="IPR005467">
    <property type="entry name" value="His_kinase_dom"/>
</dbReference>
<dbReference type="SUPFAM" id="SSF55874">
    <property type="entry name" value="ATPase domain of HSP90 chaperone/DNA topoisomerase II/histidine kinase"/>
    <property type="match status" value="1"/>
</dbReference>
<evidence type="ECO:0000259" key="7">
    <source>
        <dbReference type="PROSITE" id="PS50109"/>
    </source>
</evidence>
<reference evidence="9" key="1">
    <citation type="submission" date="2016-10" db="EMBL/GenBank/DDBJ databases">
        <authorList>
            <person name="Varghese N."/>
            <person name="Submissions S."/>
        </authorList>
    </citation>
    <scope>NUCLEOTIDE SEQUENCE [LARGE SCALE GENOMIC DNA]</scope>
    <source>
        <strain evidence="9">DSM 22376</strain>
    </source>
</reference>
<dbReference type="Proteomes" id="UP000198951">
    <property type="component" value="Unassembled WGS sequence"/>
</dbReference>
<keyword evidence="6" id="KW-0175">Coiled coil</keyword>
<accession>A0A1H4CTF1</accession>
<evidence type="ECO:0000256" key="6">
    <source>
        <dbReference type="SAM" id="Coils"/>
    </source>
</evidence>
<dbReference type="Gene3D" id="1.10.287.130">
    <property type="match status" value="1"/>
</dbReference>
<dbReference type="GO" id="GO:0000155">
    <property type="term" value="F:phosphorelay sensor kinase activity"/>
    <property type="evidence" value="ECO:0007669"/>
    <property type="project" value="InterPro"/>
</dbReference>
<dbReference type="InterPro" id="IPR036097">
    <property type="entry name" value="HisK_dim/P_sf"/>
</dbReference>
<evidence type="ECO:0000313" key="8">
    <source>
        <dbReference type="EMBL" id="SEA63723.1"/>
    </source>
</evidence>
<dbReference type="EC" id="2.7.13.3" evidence="2"/>
<dbReference type="PANTHER" id="PTHR42878">
    <property type="entry name" value="TWO-COMPONENT HISTIDINE KINASE"/>
    <property type="match status" value="1"/>
</dbReference>
<dbReference type="Pfam" id="PF00512">
    <property type="entry name" value="HisKA"/>
    <property type="match status" value="1"/>
</dbReference>
<dbReference type="FunFam" id="3.30.565.10:FF:000006">
    <property type="entry name" value="Sensor histidine kinase WalK"/>
    <property type="match status" value="1"/>
</dbReference>
<keyword evidence="3" id="KW-0597">Phosphoprotein</keyword>
<dbReference type="OrthoDB" id="9811889at2"/>
<keyword evidence="5 8" id="KW-0418">Kinase</keyword>
<dbReference type="SMART" id="SM00387">
    <property type="entry name" value="HATPase_c"/>
    <property type="match status" value="1"/>
</dbReference>
<dbReference type="STRING" id="150146.SAMN05443667_106216"/>
<protein>
    <recommendedName>
        <fullName evidence="2">histidine kinase</fullName>
        <ecNumber evidence="2">2.7.13.3</ecNumber>
    </recommendedName>
</protein>
<sequence length="345" mass="39700">MHSLLKRQIEKKLKGGLNDLDVFLDAVNESYGNYESQIEMLQRAMKLSSDELFEANQRLRDEAESLKDVNKNLQSILESMSLDSELTSKNESFDSSEYIKQQSIEIVKINRQREELLVNLEKQNVALNEYAHMVSHDLKAPLRSINTLINWFIEDNEVMMNEDNLKSLNLILSNVEKMDLLIKGILNYSSVESQPSDDRLIDLNILMQDVLNTIEVPDHVEITIKNKLPKIVGNDFRFKQLFQNLIENAIKYNDKEKVIIEIGCSENQNEIAFDIKDNGIGIPQVYHTKIFDVFSKLKNDGKSSGIGLSIVKKIIEFYKGKIWLESQEQVGTTFYFTIPKENGNT</sequence>
<dbReference type="Gene3D" id="3.30.565.10">
    <property type="entry name" value="Histidine kinase-like ATPase, C-terminal domain"/>
    <property type="match status" value="1"/>
</dbReference>
<organism evidence="8 9">
    <name type="scientific">Flavobacterium gillisiae</name>
    <dbReference type="NCBI Taxonomy" id="150146"/>
    <lineage>
        <taxon>Bacteria</taxon>
        <taxon>Pseudomonadati</taxon>
        <taxon>Bacteroidota</taxon>
        <taxon>Flavobacteriia</taxon>
        <taxon>Flavobacteriales</taxon>
        <taxon>Flavobacteriaceae</taxon>
        <taxon>Flavobacterium</taxon>
    </lineage>
</organism>
<dbReference type="GO" id="GO:0000156">
    <property type="term" value="F:phosphorelay response regulator activity"/>
    <property type="evidence" value="ECO:0007669"/>
    <property type="project" value="TreeGrafter"/>
</dbReference>
<keyword evidence="4" id="KW-0808">Transferase</keyword>
<dbReference type="Pfam" id="PF02518">
    <property type="entry name" value="HATPase_c"/>
    <property type="match status" value="1"/>
</dbReference>
<feature type="domain" description="Histidine kinase" evidence="7">
    <location>
        <begin position="133"/>
        <end position="342"/>
    </location>
</feature>
<dbReference type="GO" id="GO:0030295">
    <property type="term" value="F:protein kinase activator activity"/>
    <property type="evidence" value="ECO:0007669"/>
    <property type="project" value="TreeGrafter"/>
</dbReference>
<dbReference type="InterPro" id="IPR036890">
    <property type="entry name" value="HATPase_C_sf"/>
</dbReference>
<dbReference type="RefSeq" id="WP_091089208.1">
    <property type="nucleotide sequence ID" value="NZ_FNRD01000006.1"/>
</dbReference>
<gene>
    <name evidence="8" type="ORF">SAMN05443667_106216</name>
</gene>
<dbReference type="SUPFAM" id="SSF47384">
    <property type="entry name" value="Homodimeric domain of signal transducing histidine kinase"/>
    <property type="match status" value="1"/>
</dbReference>
<evidence type="ECO:0000256" key="1">
    <source>
        <dbReference type="ARBA" id="ARBA00000085"/>
    </source>
</evidence>
<keyword evidence="9" id="KW-1185">Reference proteome</keyword>
<evidence type="ECO:0000313" key="9">
    <source>
        <dbReference type="Proteomes" id="UP000198951"/>
    </source>
</evidence>
<dbReference type="InterPro" id="IPR003594">
    <property type="entry name" value="HATPase_dom"/>
</dbReference>
<dbReference type="PROSITE" id="PS50109">
    <property type="entry name" value="HIS_KIN"/>
    <property type="match status" value="1"/>
</dbReference>
<dbReference type="PANTHER" id="PTHR42878:SF15">
    <property type="entry name" value="BACTERIOPHYTOCHROME"/>
    <property type="match status" value="1"/>
</dbReference>